<gene>
    <name evidence="2" type="ORF">OVA965_LOCUS42990</name>
    <name evidence="3" type="ORF">TMI583_LOCUS45080</name>
</gene>
<evidence type="ECO:0000313" key="2">
    <source>
        <dbReference type="EMBL" id="CAF1617149.1"/>
    </source>
</evidence>
<dbReference type="AlphaFoldDB" id="A0A8S2W4Z8"/>
<reference evidence="3" key="1">
    <citation type="submission" date="2021-02" db="EMBL/GenBank/DDBJ databases">
        <authorList>
            <person name="Nowell W R."/>
        </authorList>
    </citation>
    <scope>NUCLEOTIDE SEQUENCE</scope>
</reference>
<name>A0A8S2W4Z8_9BILA</name>
<feature type="compositionally biased region" description="Basic and acidic residues" evidence="1">
    <location>
        <begin position="121"/>
        <end position="130"/>
    </location>
</feature>
<dbReference type="EMBL" id="CAJOBA010079452">
    <property type="protein sequence ID" value="CAF4434510.1"/>
    <property type="molecule type" value="Genomic_DNA"/>
</dbReference>
<feature type="region of interest" description="Disordered" evidence="1">
    <location>
        <begin position="121"/>
        <end position="144"/>
    </location>
</feature>
<proteinExistence type="predicted"/>
<dbReference type="Proteomes" id="UP000682733">
    <property type="component" value="Unassembled WGS sequence"/>
</dbReference>
<evidence type="ECO:0000313" key="3">
    <source>
        <dbReference type="EMBL" id="CAF4434510.1"/>
    </source>
</evidence>
<dbReference type="Proteomes" id="UP000677228">
    <property type="component" value="Unassembled WGS sequence"/>
</dbReference>
<protein>
    <submittedName>
        <fullName evidence="3">Uncharacterized protein</fullName>
    </submittedName>
</protein>
<comment type="caution">
    <text evidence="3">The sequence shown here is derived from an EMBL/GenBank/DDBJ whole genome shotgun (WGS) entry which is preliminary data.</text>
</comment>
<evidence type="ECO:0000256" key="1">
    <source>
        <dbReference type="SAM" id="MobiDB-lite"/>
    </source>
</evidence>
<feature type="non-terminal residue" evidence="3">
    <location>
        <position position="1"/>
    </location>
</feature>
<sequence length="144" mass="16627">ICFCFLQDDTSIHRAEPAQVQERSPLSPRYTNLSREELLYELQMCLMDNETLMNQLSKKSPSITELHNQLFAVRKELARSKYVNQVLWRKLDALEAIHGSQQTRAELAIELSQYKDELESTKAKHQRIQDTRSALTQSSRSSSG</sequence>
<organism evidence="3 4">
    <name type="scientific">Didymodactylos carnosus</name>
    <dbReference type="NCBI Taxonomy" id="1234261"/>
    <lineage>
        <taxon>Eukaryota</taxon>
        <taxon>Metazoa</taxon>
        <taxon>Spiralia</taxon>
        <taxon>Gnathifera</taxon>
        <taxon>Rotifera</taxon>
        <taxon>Eurotatoria</taxon>
        <taxon>Bdelloidea</taxon>
        <taxon>Philodinida</taxon>
        <taxon>Philodinidae</taxon>
        <taxon>Didymodactylos</taxon>
    </lineage>
</organism>
<accession>A0A8S2W4Z8</accession>
<dbReference type="EMBL" id="CAJNOK010054828">
    <property type="protein sequence ID" value="CAF1617149.1"/>
    <property type="molecule type" value="Genomic_DNA"/>
</dbReference>
<evidence type="ECO:0000313" key="4">
    <source>
        <dbReference type="Proteomes" id="UP000682733"/>
    </source>
</evidence>